<dbReference type="SUPFAM" id="SSF52540">
    <property type="entry name" value="P-loop containing nucleoside triphosphate hydrolases"/>
    <property type="match status" value="1"/>
</dbReference>
<dbReference type="InterPro" id="IPR011604">
    <property type="entry name" value="PDDEXK-like_dom_sf"/>
</dbReference>
<evidence type="ECO:0000259" key="1">
    <source>
        <dbReference type="Pfam" id="PF12705"/>
    </source>
</evidence>
<feature type="domain" description="PD-(D/E)XK endonuclease-like" evidence="1">
    <location>
        <begin position="700"/>
        <end position="952"/>
    </location>
</feature>
<organism evidence="2 3">
    <name type="scientific">Aminivibrio pyruvatiphilus</name>
    <dbReference type="NCBI Taxonomy" id="1005740"/>
    <lineage>
        <taxon>Bacteria</taxon>
        <taxon>Thermotogati</taxon>
        <taxon>Synergistota</taxon>
        <taxon>Synergistia</taxon>
        <taxon>Synergistales</taxon>
        <taxon>Aminobacteriaceae</taxon>
        <taxon>Aminivibrio</taxon>
    </lineage>
</organism>
<evidence type="ECO:0000313" key="3">
    <source>
        <dbReference type="Proteomes" id="UP000295066"/>
    </source>
</evidence>
<proteinExistence type="predicted"/>
<dbReference type="Proteomes" id="UP000295066">
    <property type="component" value="Unassembled WGS sequence"/>
</dbReference>
<keyword evidence="2" id="KW-0540">Nuclease</keyword>
<evidence type="ECO:0000313" key="2">
    <source>
        <dbReference type="EMBL" id="TDY63188.1"/>
    </source>
</evidence>
<dbReference type="InterPro" id="IPR027417">
    <property type="entry name" value="P-loop_NTPase"/>
</dbReference>
<dbReference type="Gene3D" id="3.90.320.10">
    <property type="match status" value="1"/>
</dbReference>
<keyword evidence="3" id="KW-1185">Reference proteome</keyword>
<dbReference type="OrthoDB" id="396at2"/>
<dbReference type="InterPro" id="IPR038726">
    <property type="entry name" value="PDDEXK_AddAB-type"/>
</dbReference>
<dbReference type="EMBL" id="SORI01000002">
    <property type="protein sequence ID" value="TDY63188.1"/>
    <property type="molecule type" value="Genomic_DNA"/>
</dbReference>
<gene>
    <name evidence="2" type="ORF">C8D99_102169</name>
</gene>
<protein>
    <submittedName>
        <fullName evidence="2">RecB family exonuclease</fullName>
    </submittedName>
</protein>
<comment type="caution">
    <text evidence="2">The sequence shown here is derived from an EMBL/GenBank/DDBJ whole genome shotgun (WGS) entry which is preliminary data.</text>
</comment>
<dbReference type="AlphaFoldDB" id="A0A4R8MDZ4"/>
<dbReference type="RefSeq" id="WP_133956114.1">
    <property type="nucleotide sequence ID" value="NZ_SORI01000002.1"/>
</dbReference>
<dbReference type="GO" id="GO:0004527">
    <property type="term" value="F:exonuclease activity"/>
    <property type="evidence" value="ECO:0007669"/>
    <property type="project" value="UniProtKB-KW"/>
</dbReference>
<accession>A0A4R8MDZ4</accession>
<name>A0A4R8MDZ4_9BACT</name>
<keyword evidence="2" id="KW-0378">Hydrolase</keyword>
<keyword evidence="2" id="KW-0269">Exonuclease</keyword>
<sequence>MHTYRNPADISGLLADRTGDPGRVFLVPSNRDRPLLLDMLSAEGDSDPEGQFGSRVRERNVWIWDDLYRALLEAGAEEKPRAQIDPPDHWLLLRSIISSLRERFAESLPPGVFSEGFLDLAGGAVRELLREDVPPETLAGSLGCAGCPQDGGCIRLDDESGILCRIYRDYTALLEERNLADSAHIPSLGRDLLAESETARERAKAFRITAVGFLSFASGQLRFLRQLLEAGAEMEFFVPGCGPGDFYTATDQFPEASVTPVEGSGPALSFSMAGGDLRLASDTLARELLLWSAGEGKIAESTGLPFPGWSAIGVCGDGEDTASAAESFTRYGLPFSLKDGVLVSETILWKSALRALDLASEGWPAGETADFLSGLLFSPFGFPREDFAASLPCGRKGWLGFLGEAAKKTLSRNAPLHAFRRALAFTDAVTAGGRPEELLSALGKLAPDREEMKGLIAGAREFPSLDGMLRTVNVAVLEAGEKERALRDLARDLGDSGRAVLRGGEAAAFLARWAETASTRTSPPVSPAMAVYQGTPPVLTSAAVWVFLGATASRWPGQVRESPLLNDDRKGILHDSLGLGRSHLPLVPEKRKQREALFRRLAACARELCLFVRPLADGGGRPLPPSPFVTEAEAGPSPWLIPAETSYERSLGDLLPPAAGETACVRGVEIPAECSPRKGLSRGDPRFLSLPLPEKVFHLSGLDDYAACPFLYYCRRMGLEPAGEELFRRDLAGNGFHRLWELAWKERLSSGGSLEELADRFFDAAYGECYPGLLSDQRLFRHRTDQREKNRRLGALQDALETSGLGEARREQRREFPLPELEIGGTVFRGRCDRMDILGDGSALLFDYKSGRATKYTKSLQLAAYSIALREGPERRSASAAVFLGLSDGSAAGAGHDGAPLWLDTGKTSLADLESQAADAMNRAAKSLASGDFPPEYDSDRCRYCSFSSLCRRRDFRAEEEDNGEGEE</sequence>
<reference evidence="2 3" key="1">
    <citation type="submission" date="2019-03" db="EMBL/GenBank/DDBJ databases">
        <title>Genomic Encyclopedia of Type Strains, Phase IV (KMG-IV): sequencing the most valuable type-strain genomes for metagenomic binning, comparative biology and taxonomic classification.</title>
        <authorList>
            <person name="Goeker M."/>
        </authorList>
    </citation>
    <scope>NUCLEOTIDE SEQUENCE [LARGE SCALE GENOMIC DNA]</scope>
    <source>
        <strain evidence="2 3">DSM 25964</strain>
    </source>
</reference>
<dbReference type="Pfam" id="PF12705">
    <property type="entry name" value="PDDEXK_1"/>
    <property type="match status" value="1"/>
</dbReference>